<dbReference type="RefSeq" id="WP_344752653.1">
    <property type="nucleotide sequence ID" value="NZ_BAABAE010000001.1"/>
</dbReference>
<gene>
    <name evidence="1" type="ORF">GCM10022239_01070</name>
</gene>
<dbReference type="InterPro" id="IPR032466">
    <property type="entry name" value="Metal_Hydrolase"/>
</dbReference>
<keyword evidence="2" id="KW-1185">Reference proteome</keyword>
<organism evidence="1 2">
    <name type="scientific">Leifsonella bigeumensis</name>
    <dbReference type="NCBI Taxonomy" id="433643"/>
    <lineage>
        <taxon>Bacteria</taxon>
        <taxon>Bacillati</taxon>
        <taxon>Actinomycetota</taxon>
        <taxon>Actinomycetes</taxon>
        <taxon>Micrococcales</taxon>
        <taxon>Microbacteriaceae</taxon>
        <taxon>Leifsonella</taxon>
    </lineage>
</organism>
<sequence length="349" mass="36180">MIAFTVDDCWLDGWRGRTTLVADDEGFRRARGSDPKPEAHLAGTVLPGFRDAHVHLGLVDGTELLAGGIAAVDDFGWELDLARTWPSASGFPRVTIAGQLLTVPGGYPTASGWAPPGASWEIAAPDDAPAAVDRQLDAGAAFIKIALNADAGPVLDDATLARVVEHAHARGVTVAAHAQGKGQAARAFAAGVDVLAHAPWSERLSDELLGAMVAGATAAGAMTARPMTWVSTLDIHGWGARDADFVVASDNVRRFHAVGGRIRYGTDLGNGPLPVGINARELLALEHAGLGLDALAAAIAPAAPGAPNGFGRHLSVISAEGAPDRATDPAAWLATARLIDHDRLKEHLR</sequence>
<dbReference type="PANTHER" id="PTHR43135">
    <property type="entry name" value="ALPHA-D-RIBOSE 1-METHYLPHOSPHONATE 5-TRIPHOSPHATE DIPHOSPHATASE"/>
    <property type="match status" value="1"/>
</dbReference>
<dbReference type="Gene3D" id="3.40.50.10910">
    <property type="entry name" value="Amidohydrolase"/>
    <property type="match status" value="1"/>
</dbReference>
<dbReference type="Gene3D" id="3.30.110.90">
    <property type="entry name" value="Amidohydrolase"/>
    <property type="match status" value="1"/>
</dbReference>
<dbReference type="SUPFAM" id="SSF51556">
    <property type="entry name" value="Metallo-dependent hydrolases"/>
    <property type="match status" value="1"/>
</dbReference>
<accession>A0ABP7EZP3</accession>
<proteinExistence type="predicted"/>
<evidence type="ECO:0000313" key="2">
    <source>
        <dbReference type="Proteomes" id="UP001501004"/>
    </source>
</evidence>
<reference evidence="2" key="1">
    <citation type="journal article" date="2019" name="Int. J. Syst. Evol. Microbiol.">
        <title>The Global Catalogue of Microorganisms (GCM) 10K type strain sequencing project: providing services to taxonomists for standard genome sequencing and annotation.</title>
        <authorList>
            <consortium name="The Broad Institute Genomics Platform"/>
            <consortium name="The Broad Institute Genome Sequencing Center for Infectious Disease"/>
            <person name="Wu L."/>
            <person name="Ma J."/>
        </authorList>
    </citation>
    <scope>NUCLEOTIDE SEQUENCE [LARGE SCALE GENOMIC DNA]</scope>
    <source>
        <strain evidence="2">JCM 16949</strain>
    </source>
</reference>
<protein>
    <recommendedName>
        <fullName evidence="3">Amidohydrolase</fullName>
    </recommendedName>
</protein>
<comment type="caution">
    <text evidence="1">The sequence shown here is derived from an EMBL/GenBank/DDBJ whole genome shotgun (WGS) entry which is preliminary data.</text>
</comment>
<dbReference type="InterPro" id="IPR051781">
    <property type="entry name" value="Metallo-dep_Hydrolase"/>
</dbReference>
<name>A0ABP7EZP3_9MICO</name>
<evidence type="ECO:0000313" key="1">
    <source>
        <dbReference type="EMBL" id="GAA3728056.1"/>
    </source>
</evidence>
<dbReference type="Gene3D" id="1.20.58.520">
    <property type="entry name" value="Amidohydrolase"/>
    <property type="match status" value="1"/>
</dbReference>
<dbReference type="Proteomes" id="UP001501004">
    <property type="component" value="Unassembled WGS sequence"/>
</dbReference>
<dbReference type="PANTHER" id="PTHR43135:SF3">
    <property type="entry name" value="ALPHA-D-RIBOSE 1-METHYLPHOSPHONATE 5-TRIPHOSPHATE DIPHOSPHATASE"/>
    <property type="match status" value="1"/>
</dbReference>
<dbReference type="EMBL" id="BAABAE010000001">
    <property type="protein sequence ID" value="GAA3728056.1"/>
    <property type="molecule type" value="Genomic_DNA"/>
</dbReference>
<evidence type="ECO:0008006" key="3">
    <source>
        <dbReference type="Google" id="ProtNLM"/>
    </source>
</evidence>